<protein>
    <submittedName>
        <fullName evidence="1">Internalin-J</fullName>
    </submittedName>
</protein>
<organism evidence="1 2">
    <name type="scientific">Robinsoniella peoriensis</name>
    <dbReference type="NCBI Taxonomy" id="180332"/>
    <lineage>
        <taxon>Bacteria</taxon>
        <taxon>Bacillati</taxon>
        <taxon>Bacillota</taxon>
        <taxon>Clostridia</taxon>
        <taxon>Lachnospirales</taxon>
        <taxon>Lachnospiraceae</taxon>
        <taxon>Robinsoniella</taxon>
    </lineage>
</organism>
<proteinExistence type="predicted"/>
<accession>A0A4U8QD94</accession>
<reference evidence="1 2" key="1">
    <citation type="journal article" date="2019" name="Anaerobe">
        <title>Detection of Robinsoniella peoriensis in multiple bone samples of a trauma patient.</title>
        <authorList>
            <person name="Schrottner P."/>
            <person name="Hartwich K."/>
            <person name="Bunk B."/>
            <person name="Schober I."/>
            <person name="Helbig S."/>
            <person name="Rudolph W.W."/>
            <person name="Gunzer F."/>
        </authorList>
    </citation>
    <scope>NUCLEOTIDE SEQUENCE [LARGE SCALE GENOMIC DNA]</scope>
    <source>
        <strain evidence="1 2">DSM 106044</strain>
    </source>
</reference>
<evidence type="ECO:0000313" key="1">
    <source>
        <dbReference type="EMBL" id="TLC99955.1"/>
    </source>
</evidence>
<dbReference type="Gene3D" id="3.10.20.320">
    <property type="entry name" value="Putative peptidoglycan bound protein (lpxtg motif)"/>
    <property type="match status" value="1"/>
</dbReference>
<dbReference type="EMBL" id="QGQD01000060">
    <property type="protein sequence ID" value="TLC99955.1"/>
    <property type="molecule type" value="Genomic_DNA"/>
</dbReference>
<sequence length="941" mass="106205">MIDGYKVQGENFQEFNPITKDETVEFIYQEEIKPIEKVKVTIHVNDTTGKDLSNLVDQNVNPLSLEVEKGSDITVTAPVIEGYKLQGKGNINFFPIQKDEIVEFIYEEEVKPAEKVTVTILPVDTEGNDLSSLVNTEDRPLVWEVEKGSNVRVEAPEIDGYVLQGESSKDFSPIKQDENIVFTYAKEVKPVEKVNITIIPVDEQGRDLSSLVNQEETPLHQSVEKNSNVIVSAPVIEGYKIQGESFKEFKPIYQDETVIFEYKEAEKPVEKVNITILLKDESGNDLSSLIDQDIYPLARTAEKGSNVRIEYPEIEGYEIQGDKVKDFSPILQNEEITFIYRKEVKPVEKVSVTILVKDEQGRDLSSLVDQSVTPLVVEAEKGSEVRIEAPFIDGYVVTGEDVQLFYPIVRDETVEFIYKEKEKPVEKVKIHILVKDENNKDLSGLVDQSVSPLEIEAVKGDSIKIYAPSIDGYNVSGQPYYVISPITGDQSVTFYYKQKVIPVEKVKIYVKVFDEYDHNISNLVDQSIYKMVYEIDKGSSIVINAPSIKGYEVISQSKIHLQNVRYEQSAAFCYRKVQEKPKNPKLVLKQDWAEIFVGDNLLLGQMVSVATDSTNQDLRYSLRYTVLPSFLINGQVFCSPIAGEFRVAITLPHAAGNVTKYLLVKVKERPKPDYAKLTLKKSKVTIKVGKKLDLRTLISVAKDSNGKNIKDKVTFIANKKKMIKKNYFAASKTGTFKVTFKMPYQKGTMKKQLKVVVKPASPVLRLKKTEITVKSGETVNLKQYIKEALQYKGGKNAMKLVKCKAGSENLSENMKFKADKAGKYKVMYSLTNKYGITVKKSMYIIVKAKKQLPVLKLSTDNLSITPGKRVYLKDFIKTASDEKDGPNLKSKVICTLNGERLLGDTFYSYNTGSYTILYRLTNQAGQTAMAELVINVKPWRS</sequence>
<dbReference type="STRING" id="180332.GCA_000797495_03361"/>
<dbReference type="AlphaFoldDB" id="A0A4U8QD94"/>
<evidence type="ECO:0000313" key="2">
    <source>
        <dbReference type="Proteomes" id="UP000306509"/>
    </source>
</evidence>
<dbReference type="Proteomes" id="UP000306509">
    <property type="component" value="Unassembled WGS sequence"/>
</dbReference>
<gene>
    <name evidence="1" type="primary">inlJ</name>
    <name evidence="1" type="ORF">DSM106044_03044</name>
</gene>
<keyword evidence="2" id="KW-1185">Reference proteome</keyword>
<name>A0A4U8QD94_9FIRM</name>
<comment type="caution">
    <text evidence="1">The sequence shown here is derived from an EMBL/GenBank/DDBJ whole genome shotgun (WGS) entry which is preliminary data.</text>
</comment>